<evidence type="ECO:0000256" key="1">
    <source>
        <dbReference type="SAM" id="MobiDB-lite"/>
    </source>
</evidence>
<dbReference type="SUPFAM" id="SSF56672">
    <property type="entry name" value="DNA/RNA polymerases"/>
    <property type="match status" value="1"/>
</dbReference>
<organism evidence="3">
    <name type="scientific">Tanacetum cinerariifolium</name>
    <name type="common">Dalmatian daisy</name>
    <name type="synonym">Chrysanthemum cinerariifolium</name>
    <dbReference type="NCBI Taxonomy" id="118510"/>
    <lineage>
        <taxon>Eukaryota</taxon>
        <taxon>Viridiplantae</taxon>
        <taxon>Streptophyta</taxon>
        <taxon>Embryophyta</taxon>
        <taxon>Tracheophyta</taxon>
        <taxon>Spermatophyta</taxon>
        <taxon>Magnoliopsida</taxon>
        <taxon>eudicotyledons</taxon>
        <taxon>Gunneridae</taxon>
        <taxon>Pentapetalae</taxon>
        <taxon>asterids</taxon>
        <taxon>campanulids</taxon>
        <taxon>Asterales</taxon>
        <taxon>Asteraceae</taxon>
        <taxon>Asteroideae</taxon>
        <taxon>Anthemideae</taxon>
        <taxon>Anthemidinae</taxon>
        <taxon>Tanacetum</taxon>
    </lineage>
</organism>
<evidence type="ECO:0000259" key="2">
    <source>
        <dbReference type="Pfam" id="PF07727"/>
    </source>
</evidence>
<comment type="caution">
    <text evidence="3">The sequence shown here is derived from an EMBL/GenBank/DDBJ whole genome shotgun (WGS) entry which is preliminary data.</text>
</comment>
<dbReference type="InterPro" id="IPR043502">
    <property type="entry name" value="DNA/RNA_pol_sf"/>
</dbReference>
<feature type="compositionally biased region" description="Basic and acidic residues" evidence="1">
    <location>
        <begin position="500"/>
        <end position="522"/>
    </location>
</feature>
<dbReference type="Pfam" id="PF07727">
    <property type="entry name" value="RVT_2"/>
    <property type="match status" value="1"/>
</dbReference>
<gene>
    <name evidence="3" type="ORF">Tci_047346</name>
</gene>
<proteinExistence type="predicted"/>
<name>A0A6L2MN48_TANCI</name>
<dbReference type="EMBL" id="BKCJ010007068">
    <property type="protein sequence ID" value="GEU75368.1"/>
    <property type="molecule type" value="Genomic_DNA"/>
</dbReference>
<protein>
    <submittedName>
        <fullName evidence="3">Retrovirus-related Pol polyprotein from transposon TNT 1-94</fullName>
    </submittedName>
</protein>
<feature type="domain" description="Reverse transcriptase Ty1/copia-type" evidence="2">
    <location>
        <begin position="3"/>
        <end position="112"/>
    </location>
</feature>
<feature type="region of interest" description="Disordered" evidence="1">
    <location>
        <begin position="490"/>
        <end position="522"/>
    </location>
</feature>
<dbReference type="PANTHER" id="PTHR11439:SF483">
    <property type="entry name" value="PEPTIDE SYNTHASE GLIP-LIKE, PUTATIVE (AFU_ORTHOLOGUE AFUA_3G12920)-RELATED"/>
    <property type="match status" value="1"/>
</dbReference>
<accession>A0A6L2MN48</accession>
<dbReference type="AlphaFoldDB" id="A0A6L2MN48"/>
<reference evidence="3" key="1">
    <citation type="journal article" date="2019" name="Sci. Rep.">
        <title>Draft genome of Tanacetum cinerariifolium, the natural source of mosquito coil.</title>
        <authorList>
            <person name="Yamashiro T."/>
            <person name="Shiraishi A."/>
            <person name="Satake H."/>
            <person name="Nakayama K."/>
        </authorList>
    </citation>
    <scope>NUCLEOTIDE SEQUENCE</scope>
</reference>
<sequence length="598" mass="69034">MKGIRLFLAYASFNDFVVYQMDVKSAFLYEKIKEEVYVCQPPRFEDPDFLDKVYKVEKALYGLHQAPRAWYETLSTYLLENGFHSGKIDKTLFIRRYKDDILLVQVYVDYIIFGELTFFLGLQVKQKQDGIFISHDKYVAEILKKYGFLEVKNASTPMKTQKSLLKDEDGKEVDVHMYRSMIGSLMYLTSLRPDIMFAVYAYCKKQTVVANSTTQAEYVAASSCRRQFWATIKAKTVNREGQLKALVDGKKVIITKSTIRRDLQLEDAEGVDCLPNAIIFEQLTLMRKPRRKVTEVPQPSNPTSVVDEAVNEEIDDSLERAATTATSLDAEQDKGGGPRCQETIKDTIAQTRVLDLETIKTTQAMEIKSLKRRVKKLERRKRSRTHGLKRLYKVGLSARVKSSDDEGLGEEDASKQGRIDDIDANEGITFLDEEVALKLQAKLQVEFEKEQRLESERAQQEVEANIALIESWDDVQAKIDADYQRAERLQAEEQQELNDEEKAKLFPEQESAKKKKIDDDKDTAERERKATIRYMADGSLKIYLIFSHMLKDFDKEDVETLWKLVKAMYGSTRPEGDYERVLWDDLKVMFDPHVEDEV</sequence>
<dbReference type="InterPro" id="IPR013103">
    <property type="entry name" value="RVT_2"/>
</dbReference>
<evidence type="ECO:0000313" key="3">
    <source>
        <dbReference type="EMBL" id="GEU75368.1"/>
    </source>
</evidence>
<dbReference type="PANTHER" id="PTHR11439">
    <property type="entry name" value="GAG-POL-RELATED RETROTRANSPOSON"/>
    <property type="match status" value="1"/>
</dbReference>